<reference evidence="3 4" key="1">
    <citation type="submission" date="2018-08" db="EMBL/GenBank/DDBJ databases">
        <title>Murine metabolic-syndrome-specific gut microbial biobank.</title>
        <authorList>
            <person name="Liu C."/>
        </authorList>
    </citation>
    <scope>NUCLEOTIDE SEQUENCE [LARGE SCALE GENOMIC DNA]</scope>
    <source>
        <strain evidence="3 4">583</strain>
    </source>
</reference>
<feature type="region of interest" description="Disordered" evidence="1">
    <location>
        <begin position="27"/>
        <end position="77"/>
    </location>
</feature>
<dbReference type="PROSITE" id="PS51257">
    <property type="entry name" value="PROKAR_LIPOPROTEIN"/>
    <property type="match status" value="1"/>
</dbReference>
<protein>
    <submittedName>
        <fullName evidence="3">YhcN/YlaJ family sporulation lipoprotein</fullName>
    </submittedName>
</protein>
<evidence type="ECO:0000256" key="2">
    <source>
        <dbReference type="SAM" id="SignalP"/>
    </source>
</evidence>
<dbReference type="Proteomes" id="UP000467132">
    <property type="component" value="Unassembled WGS sequence"/>
</dbReference>
<keyword evidence="2" id="KW-0732">Signal</keyword>
<feature type="compositionally biased region" description="Acidic residues" evidence="1">
    <location>
        <begin position="32"/>
        <end position="45"/>
    </location>
</feature>
<feature type="signal peptide" evidence="2">
    <location>
        <begin position="1"/>
        <end position="27"/>
    </location>
</feature>
<accession>A0A845QX98</accession>
<sequence>MVKRFKGISIIFLIILMVSAISIGCQNKDNNGTEENDDMETEDNDMNNGDTNENMNDEDATDPNNNDEGMTDQDQNMDIDNDALANSIVEMDGINDATVVTMDEVALVGIDINGEDNISDDMKQEIESKIKEEDSNINEVYVSNEPDLFERINTISNDVRGGNPIEDFSDDIAEIIDRITPKTK</sequence>
<evidence type="ECO:0000313" key="3">
    <source>
        <dbReference type="EMBL" id="NBI06770.1"/>
    </source>
</evidence>
<feature type="chain" id="PRO_5038931038" evidence="2">
    <location>
        <begin position="28"/>
        <end position="184"/>
    </location>
</feature>
<gene>
    <name evidence="3" type="ORF">D3Z33_07835</name>
</gene>
<dbReference type="AlphaFoldDB" id="A0A845QX98"/>
<name>A0A845QX98_9CLOT</name>
<dbReference type="OrthoDB" id="1707228at2"/>
<keyword evidence="3" id="KW-0449">Lipoprotein</keyword>
<dbReference type="EMBL" id="QXXA01000007">
    <property type="protein sequence ID" value="NBI06770.1"/>
    <property type="molecule type" value="Genomic_DNA"/>
</dbReference>
<dbReference type="RefSeq" id="WP_160197240.1">
    <property type="nucleotide sequence ID" value="NZ_QXXA01000007.1"/>
</dbReference>
<dbReference type="Pfam" id="PF09580">
    <property type="entry name" value="Spore_YhcN_YlaJ"/>
    <property type="match status" value="1"/>
</dbReference>
<dbReference type="GO" id="GO:0030435">
    <property type="term" value="P:sporulation resulting in formation of a cellular spore"/>
    <property type="evidence" value="ECO:0007669"/>
    <property type="project" value="InterPro"/>
</dbReference>
<keyword evidence="4" id="KW-1185">Reference proteome</keyword>
<evidence type="ECO:0000313" key="4">
    <source>
        <dbReference type="Proteomes" id="UP000467132"/>
    </source>
</evidence>
<dbReference type="InterPro" id="IPR019076">
    <property type="entry name" value="Spore_lipoprot_YhcN/YlaJ-like"/>
</dbReference>
<comment type="caution">
    <text evidence="3">The sequence shown here is derived from an EMBL/GenBank/DDBJ whole genome shotgun (WGS) entry which is preliminary data.</text>
</comment>
<dbReference type="NCBIfam" id="TIGR02898">
    <property type="entry name" value="spore_YhcN_YlaJ"/>
    <property type="match status" value="1"/>
</dbReference>
<organism evidence="3 4">
    <name type="scientific">Senegalia massiliensis</name>
    <dbReference type="NCBI Taxonomy" id="1720316"/>
    <lineage>
        <taxon>Bacteria</taxon>
        <taxon>Bacillati</taxon>
        <taxon>Bacillota</taxon>
        <taxon>Clostridia</taxon>
        <taxon>Eubacteriales</taxon>
        <taxon>Clostridiaceae</taxon>
        <taxon>Senegalia</taxon>
    </lineage>
</organism>
<evidence type="ECO:0000256" key="1">
    <source>
        <dbReference type="SAM" id="MobiDB-lite"/>
    </source>
</evidence>
<dbReference type="InterPro" id="IPR014247">
    <property type="entry name" value="Spore_lipoprot_YhcN/YlaJ"/>
</dbReference>
<proteinExistence type="predicted"/>